<feature type="transmembrane region" description="Helical" evidence="1">
    <location>
        <begin position="134"/>
        <end position="155"/>
    </location>
</feature>
<evidence type="ECO:0000313" key="3">
    <source>
        <dbReference type="Proteomes" id="UP000523000"/>
    </source>
</evidence>
<gene>
    <name evidence="2" type="ORF">E9229_002795</name>
</gene>
<keyword evidence="1" id="KW-0812">Transmembrane</keyword>
<dbReference type="RefSeq" id="WP_183512110.1">
    <property type="nucleotide sequence ID" value="NZ_BAABGK010000033.1"/>
</dbReference>
<feature type="transmembrane region" description="Helical" evidence="1">
    <location>
        <begin position="84"/>
        <end position="114"/>
    </location>
</feature>
<protein>
    <recommendedName>
        <fullName evidence="4">DUF4386 family protein</fullName>
    </recommendedName>
</protein>
<evidence type="ECO:0000256" key="1">
    <source>
        <dbReference type="SAM" id="Phobius"/>
    </source>
</evidence>
<evidence type="ECO:0000313" key="2">
    <source>
        <dbReference type="EMBL" id="MBB2996548.1"/>
    </source>
</evidence>
<sequence>MAEVRGFPADRLAAMGIGGAWIALATAETLLLKGQDALDDVSMIGDNYWLIAAAGFLHACASVLLVVGLAGVAPLLWASASARVGWFFTAAMATGLGSFAMVHILALETAAAGLDGPAMNRFLVERLGEGTGPWTIPVLFVALLGPWSVVLLLFGLTRVRRIHWISPALFAGGAVAHMLIPGEIPESTSLWVMAVGGILAANGILRSRTHPVGDVGVGKFPPVPAEG</sequence>
<reference evidence="2 3" key="1">
    <citation type="submission" date="2020-08" db="EMBL/GenBank/DDBJ databases">
        <title>Sequencing the genomes of 1000 actinobacteria strains.</title>
        <authorList>
            <person name="Klenk H.-P."/>
        </authorList>
    </citation>
    <scope>NUCLEOTIDE SEQUENCE [LARGE SCALE GENOMIC DNA]</scope>
    <source>
        <strain evidence="2 3">DSM 22826</strain>
    </source>
</reference>
<keyword evidence="1" id="KW-1133">Transmembrane helix</keyword>
<name>A0A839QJG1_9MICC</name>
<comment type="caution">
    <text evidence="2">The sequence shown here is derived from an EMBL/GenBank/DDBJ whole genome shotgun (WGS) entry which is preliminary data.</text>
</comment>
<feature type="transmembrane region" description="Helical" evidence="1">
    <location>
        <begin position="12"/>
        <end position="32"/>
    </location>
</feature>
<accession>A0A839QJG1</accession>
<dbReference type="AlphaFoldDB" id="A0A839QJG1"/>
<keyword evidence="3" id="KW-1185">Reference proteome</keyword>
<keyword evidence="1" id="KW-0472">Membrane</keyword>
<dbReference type="Proteomes" id="UP000523000">
    <property type="component" value="Unassembled WGS sequence"/>
</dbReference>
<dbReference type="EMBL" id="JACHVS010000002">
    <property type="protein sequence ID" value="MBB2996548.1"/>
    <property type="molecule type" value="Genomic_DNA"/>
</dbReference>
<feature type="transmembrane region" description="Helical" evidence="1">
    <location>
        <begin position="188"/>
        <end position="205"/>
    </location>
</feature>
<feature type="transmembrane region" description="Helical" evidence="1">
    <location>
        <begin position="162"/>
        <end position="182"/>
    </location>
</feature>
<proteinExistence type="predicted"/>
<organism evidence="2 3">
    <name type="scientific">Paeniglutamicibacter cryotolerans</name>
    <dbReference type="NCBI Taxonomy" id="670079"/>
    <lineage>
        <taxon>Bacteria</taxon>
        <taxon>Bacillati</taxon>
        <taxon>Actinomycetota</taxon>
        <taxon>Actinomycetes</taxon>
        <taxon>Micrococcales</taxon>
        <taxon>Micrococcaceae</taxon>
        <taxon>Paeniglutamicibacter</taxon>
    </lineage>
</organism>
<evidence type="ECO:0008006" key="4">
    <source>
        <dbReference type="Google" id="ProtNLM"/>
    </source>
</evidence>
<feature type="transmembrane region" description="Helical" evidence="1">
    <location>
        <begin position="48"/>
        <end position="77"/>
    </location>
</feature>